<evidence type="ECO:0000313" key="9">
    <source>
        <dbReference type="EMBL" id="OGZ19476.1"/>
    </source>
</evidence>
<dbReference type="PANTHER" id="PTHR47019:SF1">
    <property type="entry name" value="LIPID II FLIPPASE MURJ"/>
    <property type="match status" value="1"/>
</dbReference>
<feature type="transmembrane region" description="Helical" evidence="8">
    <location>
        <begin position="20"/>
        <end position="36"/>
    </location>
</feature>
<evidence type="ECO:0000256" key="5">
    <source>
        <dbReference type="ARBA" id="ARBA00022984"/>
    </source>
</evidence>
<evidence type="ECO:0000256" key="3">
    <source>
        <dbReference type="ARBA" id="ARBA00022692"/>
    </source>
</evidence>
<keyword evidence="6 8" id="KW-1133">Transmembrane helix</keyword>
<reference evidence="9 10" key="1">
    <citation type="journal article" date="2016" name="Nat. Commun.">
        <title>Thousands of microbial genomes shed light on interconnected biogeochemical processes in an aquifer system.</title>
        <authorList>
            <person name="Anantharaman K."/>
            <person name="Brown C.T."/>
            <person name="Hug L.A."/>
            <person name="Sharon I."/>
            <person name="Castelle C.J."/>
            <person name="Probst A.J."/>
            <person name="Thomas B.C."/>
            <person name="Singh A."/>
            <person name="Wilkins M.J."/>
            <person name="Karaoz U."/>
            <person name="Brodie E.L."/>
            <person name="Williams K.H."/>
            <person name="Hubbard S.S."/>
            <person name="Banfield J.F."/>
        </authorList>
    </citation>
    <scope>NUCLEOTIDE SEQUENCE [LARGE SCALE GENOMIC DNA]</scope>
</reference>
<feature type="transmembrane region" description="Helical" evidence="8">
    <location>
        <begin position="169"/>
        <end position="193"/>
    </location>
</feature>
<name>A0A1G2E0U1_9BACT</name>
<dbReference type="GO" id="GO:0034204">
    <property type="term" value="P:lipid translocation"/>
    <property type="evidence" value="ECO:0007669"/>
    <property type="project" value="TreeGrafter"/>
</dbReference>
<evidence type="ECO:0000256" key="1">
    <source>
        <dbReference type="ARBA" id="ARBA00004651"/>
    </source>
</evidence>
<keyword evidence="7 8" id="KW-0472">Membrane</keyword>
<evidence type="ECO:0000313" key="10">
    <source>
        <dbReference type="Proteomes" id="UP000178106"/>
    </source>
</evidence>
<sequence length="560" mass="62291">MVERLLRVLHREWNGLHEAAFLLAGTALLSQLLGLFRDRLLADHFGASESLDVYYAAFRIPDLLYVSVASFVAVTVLIPFLLERMDSPDGKESARKFIDSIFSVFIVSMLMVCGLAYMLIPYLTEVFVPGFSSAAKEEYITLARLLLLSPLLLGISNLFGSITQSFRRFFVFAAGPVLYNVGIILGIVLWMPLYGLSGVVWGVLLGALLHVLIQFPVLRRERIVPRLTGSIDWKIVRGVVRLSIPRTIALSAMHISTIILIALASQIASGSIAVFTLAMNLQSIPLAIIGMSYSVAAFPTLAKLWTGGNHKDFLEQIVTATRHIMFWSFPAIVLFIVLRAQIVRTILGSGAFDWTATRLTAAALALFAISVVAQSLVLLFTRSFYAMGKTRLPLIANMMGAVFVVVFSLTLYSLYNTHAVFRYFIETLLRVPDISGTSVLMLPLGYSLGMIGNVLMLFYFLMREFPNIIHDIKRPFLHAFTTSVVIGFITYHGLQLLAPLFPRDTFLGIFAQGFFAGMIGIVGGIFLLRLMENQELREIQMSLHRKFWKSKPIATEPEGV</sequence>
<feature type="transmembrane region" description="Helical" evidence="8">
    <location>
        <begin position="474"/>
        <end position="494"/>
    </location>
</feature>
<feature type="transmembrane region" description="Helical" evidence="8">
    <location>
        <begin position="326"/>
        <end position="347"/>
    </location>
</feature>
<feature type="transmembrane region" description="Helical" evidence="8">
    <location>
        <begin position="392"/>
        <end position="415"/>
    </location>
</feature>
<dbReference type="GO" id="GO:0008360">
    <property type="term" value="P:regulation of cell shape"/>
    <property type="evidence" value="ECO:0007669"/>
    <property type="project" value="UniProtKB-KW"/>
</dbReference>
<protein>
    <recommendedName>
        <fullName evidence="11">Lipid II flippase MurJ</fullName>
    </recommendedName>
</protein>
<evidence type="ECO:0008006" key="11">
    <source>
        <dbReference type="Google" id="ProtNLM"/>
    </source>
</evidence>
<dbReference type="PRINTS" id="PR01806">
    <property type="entry name" value="VIRFACTRMVIN"/>
</dbReference>
<comment type="caution">
    <text evidence="9">The sequence shown here is derived from an EMBL/GenBank/DDBJ whole genome shotgun (WGS) entry which is preliminary data.</text>
</comment>
<evidence type="ECO:0000256" key="4">
    <source>
        <dbReference type="ARBA" id="ARBA00022960"/>
    </source>
</evidence>
<dbReference type="GO" id="GO:0005886">
    <property type="term" value="C:plasma membrane"/>
    <property type="evidence" value="ECO:0007669"/>
    <property type="project" value="UniProtKB-SubCell"/>
</dbReference>
<gene>
    <name evidence="9" type="ORF">A2494_01750</name>
</gene>
<dbReference type="GO" id="GO:0009252">
    <property type="term" value="P:peptidoglycan biosynthetic process"/>
    <property type="evidence" value="ECO:0007669"/>
    <property type="project" value="UniProtKB-KW"/>
</dbReference>
<feature type="transmembrane region" description="Helical" evidence="8">
    <location>
        <begin position="255"/>
        <end position="278"/>
    </location>
</feature>
<evidence type="ECO:0000256" key="8">
    <source>
        <dbReference type="SAM" id="Phobius"/>
    </source>
</evidence>
<dbReference type="InterPro" id="IPR051050">
    <property type="entry name" value="Lipid_II_flippase_MurJ/MviN"/>
</dbReference>
<feature type="transmembrane region" description="Helical" evidence="8">
    <location>
        <begin position="199"/>
        <end position="218"/>
    </location>
</feature>
<dbReference type="PANTHER" id="PTHR47019">
    <property type="entry name" value="LIPID II FLIPPASE MURJ"/>
    <property type="match status" value="1"/>
</dbReference>
<feature type="transmembrane region" description="Helical" evidence="8">
    <location>
        <begin position="359"/>
        <end position="380"/>
    </location>
</feature>
<feature type="transmembrane region" description="Helical" evidence="8">
    <location>
        <begin position="102"/>
        <end position="120"/>
    </location>
</feature>
<dbReference type="Pfam" id="PF03023">
    <property type="entry name" value="MurJ"/>
    <property type="match status" value="1"/>
</dbReference>
<keyword evidence="4" id="KW-0133">Cell shape</keyword>
<keyword evidence="2" id="KW-1003">Cell membrane</keyword>
<proteinExistence type="predicted"/>
<accession>A0A1G2E0U1</accession>
<keyword evidence="3 8" id="KW-0812">Transmembrane</keyword>
<dbReference type="EMBL" id="MHLU01000051">
    <property type="protein sequence ID" value="OGZ19476.1"/>
    <property type="molecule type" value="Genomic_DNA"/>
</dbReference>
<feature type="transmembrane region" description="Helical" evidence="8">
    <location>
        <begin position="435"/>
        <end position="462"/>
    </location>
</feature>
<dbReference type="InterPro" id="IPR004268">
    <property type="entry name" value="MurJ"/>
</dbReference>
<evidence type="ECO:0000256" key="2">
    <source>
        <dbReference type="ARBA" id="ARBA00022475"/>
    </source>
</evidence>
<dbReference type="AlphaFoldDB" id="A0A1G2E0U1"/>
<feature type="transmembrane region" description="Helical" evidence="8">
    <location>
        <begin position="140"/>
        <end position="162"/>
    </location>
</feature>
<feature type="transmembrane region" description="Helical" evidence="8">
    <location>
        <begin position="284"/>
        <end position="305"/>
    </location>
</feature>
<comment type="subcellular location">
    <subcellularLocation>
        <location evidence="1">Cell membrane</location>
        <topology evidence="1">Multi-pass membrane protein</topology>
    </subcellularLocation>
</comment>
<organism evidence="9 10">
    <name type="scientific">Candidatus Lloydbacteria bacterium RIFOXYC12_FULL_46_25</name>
    <dbReference type="NCBI Taxonomy" id="1798670"/>
    <lineage>
        <taxon>Bacteria</taxon>
        <taxon>Candidatus Lloydiibacteriota</taxon>
    </lineage>
</organism>
<feature type="transmembrane region" description="Helical" evidence="8">
    <location>
        <begin position="63"/>
        <end position="82"/>
    </location>
</feature>
<dbReference type="GO" id="GO:0015648">
    <property type="term" value="F:lipid-linked peptidoglycan transporter activity"/>
    <property type="evidence" value="ECO:0007669"/>
    <property type="project" value="TreeGrafter"/>
</dbReference>
<feature type="transmembrane region" description="Helical" evidence="8">
    <location>
        <begin position="506"/>
        <end position="528"/>
    </location>
</feature>
<keyword evidence="5" id="KW-0573">Peptidoglycan synthesis</keyword>
<dbReference type="Proteomes" id="UP000178106">
    <property type="component" value="Unassembled WGS sequence"/>
</dbReference>
<evidence type="ECO:0000256" key="6">
    <source>
        <dbReference type="ARBA" id="ARBA00022989"/>
    </source>
</evidence>
<evidence type="ECO:0000256" key="7">
    <source>
        <dbReference type="ARBA" id="ARBA00023136"/>
    </source>
</evidence>